<dbReference type="InterPro" id="IPR017441">
    <property type="entry name" value="Protein_kinase_ATP_BS"/>
</dbReference>
<dbReference type="InterPro" id="IPR000719">
    <property type="entry name" value="Prot_kinase_dom"/>
</dbReference>
<dbReference type="AlphaFoldDB" id="A0A8R7PMI0"/>
<keyword evidence="1" id="KW-0067">ATP-binding</keyword>
<keyword evidence="1" id="KW-0547">Nucleotide-binding</keyword>
<evidence type="ECO:0000313" key="3">
    <source>
        <dbReference type="EnsemblPlants" id="TuG1812G0200006295.01.T01"/>
    </source>
</evidence>
<evidence type="ECO:0000256" key="1">
    <source>
        <dbReference type="PROSITE-ProRule" id="PRU10141"/>
    </source>
</evidence>
<proteinExistence type="predicted"/>
<dbReference type="InterPro" id="IPR011009">
    <property type="entry name" value="Kinase-like_dom_sf"/>
</dbReference>
<protein>
    <recommendedName>
        <fullName evidence="2">Protein kinase domain-containing protein</fullName>
    </recommendedName>
</protein>
<dbReference type="InterPro" id="IPR001245">
    <property type="entry name" value="Ser-Thr/Tyr_kinase_cat_dom"/>
</dbReference>
<feature type="binding site" evidence="1">
    <location>
        <position position="66"/>
    </location>
    <ligand>
        <name>ATP</name>
        <dbReference type="ChEBI" id="CHEBI:30616"/>
    </ligand>
</feature>
<dbReference type="Proteomes" id="UP000015106">
    <property type="component" value="Chromosome 2"/>
</dbReference>
<reference evidence="4" key="1">
    <citation type="journal article" date="2013" name="Nature">
        <title>Draft genome of the wheat A-genome progenitor Triticum urartu.</title>
        <authorList>
            <person name="Ling H.Q."/>
            <person name="Zhao S."/>
            <person name="Liu D."/>
            <person name="Wang J."/>
            <person name="Sun H."/>
            <person name="Zhang C."/>
            <person name="Fan H."/>
            <person name="Li D."/>
            <person name="Dong L."/>
            <person name="Tao Y."/>
            <person name="Gao C."/>
            <person name="Wu H."/>
            <person name="Li Y."/>
            <person name="Cui Y."/>
            <person name="Guo X."/>
            <person name="Zheng S."/>
            <person name="Wang B."/>
            <person name="Yu K."/>
            <person name="Liang Q."/>
            <person name="Yang W."/>
            <person name="Lou X."/>
            <person name="Chen J."/>
            <person name="Feng M."/>
            <person name="Jian J."/>
            <person name="Zhang X."/>
            <person name="Luo G."/>
            <person name="Jiang Y."/>
            <person name="Liu J."/>
            <person name="Wang Z."/>
            <person name="Sha Y."/>
            <person name="Zhang B."/>
            <person name="Wu H."/>
            <person name="Tang D."/>
            <person name="Shen Q."/>
            <person name="Xue P."/>
            <person name="Zou S."/>
            <person name="Wang X."/>
            <person name="Liu X."/>
            <person name="Wang F."/>
            <person name="Yang Y."/>
            <person name="An X."/>
            <person name="Dong Z."/>
            <person name="Zhang K."/>
            <person name="Zhang X."/>
            <person name="Luo M.C."/>
            <person name="Dvorak J."/>
            <person name="Tong Y."/>
            <person name="Wang J."/>
            <person name="Yang H."/>
            <person name="Li Z."/>
            <person name="Wang D."/>
            <person name="Zhang A."/>
            <person name="Wang J."/>
        </authorList>
    </citation>
    <scope>NUCLEOTIDE SEQUENCE</scope>
    <source>
        <strain evidence="4">cv. G1812</strain>
    </source>
</reference>
<dbReference type="PROSITE" id="PS50011">
    <property type="entry name" value="PROTEIN_KINASE_DOM"/>
    <property type="match status" value="1"/>
</dbReference>
<sequence>MEHKATTARSELEQILVDETAEPMALPLSLLKDITCDFSDNQVIGRGGFAVVYHGILGDKVIAVKKLSNAYMHEMEFDREIECLMRAKHKNVLQ</sequence>
<accession>A0A8R7PMI0</accession>
<dbReference type="SUPFAM" id="SSF56112">
    <property type="entry name" value="Protein kinase-like (PK-like)"/>
    <property type="match status" value="1"/>
</dbReference>
<dbReference type="EnsemblPlants" id="TuG1812G0200006295.01.T01">
    <property type="protein sequence ID" value="TuG1812G0200006295.01.T01"/>
    <property type="gene ID" value="TuG1812G0200006295.01"/>
</dbReference>
<feature type="domain" description="Protein kinase" evidence="2">
    <location>
        <begin position="38"/>
        <end position="94"/>
    </location>
</feature>
<dbReference type="Gene3D" id="3.30.200.20">
    <property type="entry name" value="Phosphorylase Kinase, domain 1"/>
    <property type="match status" value="1"/>
</dbReference>
<dbReference type="PROSITE" id="PS00107">
    <property type="entry name" value="PROTEIN_KINASE_ATP"/>
    <property type="match status" value="1"/>
</dbReference>
<dbReference type="PANTHER" id="PTHR45707">
    <property type="entry name" value="C2 CALCIUM/LIPID-BINDING PLANT PHOSPHORIBOSYLTRANSFERASE FAMILY PROTEIN"/>
    <property type="match status" value="1"/>
</dbReference>
<evidence type="ECO:0000259" key="2">
    <source>
        <dbReference type="PROSITE" id="PS50011"/>
    </source>
</evidence>
<dbReference type="GO" id="GO:0004672">
    <property type="term" value="F:protein kinase activity"/>
    <property type="evidence" value="ECO:0007669"/>
    <property type="project" value="InterPro"/>
</dbReference>
<dbReference type="PANTHER" id="PTHR45707:SF73">
    <property type="entry name" value="PROTEIN KINASE DOMAIN-CONTAINING PROTEIN"/>
    <property type="match status" value="1"/>
</dbReference>
<organism evidence="3 4">
    <name type="scientific">Triticum urartu</name>
    <name type="common">Red wild einkorn</name>
    <name type="synonym">Crithodium urartu</name>
    <dbReference type="NCBI Taxonomy" id="4572"/>
    <lineage>
        <taxon>Eukaryota</taxon>
        <taxon>Viridiplantae</taxon>
        <taxon>Streptophyta</taxon>
        <taxon>Embryophyta</taxon>
        <taxon>Tracheophyta</taxon>
        <taxon>Spermatophyta</taxon>
        <taxon>Magnoliopsida</taxon>
        <taxon>Liliopsida</taxon>
        <taxon>Poales</taxon>
        <taxon>Poaceae</taxon>
        <taxon>BOP clade</taxon>
        <taxon>Pooideae</taxon>
        <taxon>Triticodae</taxon>
        <taxon>Triticeae</taxon>
        <taxon>Triticinae</taxon>
        <taxon>Triticum</taxon>
    </lineage>
</organism>
<reference evidence="3" key="3">
    <citation type="submission" date="2022-06" db="UniProtKB">
        <authorList>
            <consortium name="EnsemblPlants"/>
        </authorList>
    </citation>
    <scope>IDENTIFICATION</scope>
</reference>
<reference evidence="3" key="2">
    <citation type="submission" date="2018-03" db="EMBL/GenBank/DDBJ databases">
        <title>The Triticum urartu genome reveals the dynamic nature of wheat genome evolution.</title>
        <authorList>
            <person name="Ling H."/>
            <person name="Ma B."/>
            <person name="Shi X."/>
            <person name="Liu H."/>
            <person name="Dong L."/>
            <person name="Sun H."/>
            <person name="Cao Y."/>
            <person name="Gao Q."/>
            <person name="Zheng S."/>
            <person name="Li Y."/>
            <person name="Yu Y."/>
            <person name="Du H."/>
            <person name="Qi M."/>
            <person name="Li Y."/>
            <person name="Yu H."/>
            <person name="Cui Y."/>
            <person name="Wang N."/>
            <person name="Chen C."/>
            <person name="Wu H."/>
            <person name="Zhao Y."/>
            <person name="Zhang J."/>
            <person name="Li Y."/>
            <person name="Zhou W."/>
            <person name="Zhang B."/>
            <person name="Hu W."/>
            <person name="Eijk M."/>
            <person name="Tang J."/>
            <person name="Witsenboer H."/>
            <person name="Zhao S."/>
            <person name="Li Z."/>
            <person name="Zhang A."/>
            <person name="Wang D."/>
            <person name="Liang C."/>
        </authorList>
    </citation>
    <scope>NUCLEOTIDE SEQUENCE [LARGE SCALE GENOMIC DNA]</scope>
    <source>
        <strain evidence="3">cv. G1812</strain>
    </source>
</reference>
<dbReference type="Gramene" id="TuG1812G0200006295.01.T01">
    <property type="protein sequence ID" value="TuG1812G0200006295.01.T01"/>
    <property type="gene ID" value="TuG1812G0200006295.01"/>
</dbReference>
<name>A0A8R7PMI0_TRIUA</name>
<evidence type="ECO:0000313" key="4">
    <source>
        <dbReference type="Proteomes" id="UP000015106"/>
    </source>
</evidence>
<keyword evidence="4" id="KW-1185">Reference proteome</keyword>
<dbReference type="GO" id="GO:0005524">
    <property type="term" value="F:ATP binding"/>
    <property type="evidence" value="ECO:0007669"/>
    <property type="project" value="UniProtKB-UniRule"/>
</dbReference>
<dbReference type="Pfam" id="PF07714">
    <property type="entry name" value="PK_Tyr_Ser-Thr"/>
    <property type="match status" value="1"/>
</dbReference>